<dbReference type="InterPro" id="IPR029058">
    <property type="entry name" value="AB_hydrolase_fold"/>
</dbReference>
<dbReference type="Gene3D" id="3.40.50.1820">
    <property type="entry name" value="alpha/beta hydrolase"/>
    <property type="match status" value="1"/>
</dbReference>
<accession>A0A6P6LNG0</accession>
<name>A0A6P6LNG0_CARAU</name>
<dbReference type="OrthoDB" id="3200163at2759"/>
<dbReference type="AlphaFoldDB" id="A0A6P6LNG0"/>
<protein>
    <submittedName>
        <fullName evidence="2">Carboxylesterase 5A-like</fullName>
    </submittedName>
</protein>
<keyword evidence="1" id="KW-1185">Reference proteome</keyword>
<dbReference type="KEGG" id="caua:113061256"/>
<dbReference type="RefSeq" id="XP_026086078.1">
    <property type="nucleotide sequence ID" value="XM_026230293.1"/>
</dbReference>
<sequence>MLGDLFMMVPFIEVASYRDAALPVYEFQHWPSICKDYRPSFVKADHGDELGFEFGACFWDGHIKVGTLTEEENRYAEPS</sequence>
<dbReference type="GeneID" id="113061256"/>
<evidence type="ECO:0000313" key="2">
    <source>
        <dbReference type="RefSeq" id="XP_026086078.1"/>
    </source>
</evidence>
<reference evidence="2" key="1">
    <citation type="submission" date="2025-08" db="UniProtKB">
        <authorList>
            <consortium name="RefSeq"/>
        </authorList>
    </citation>
    <scope>IDENTIFICATION</scope>
    <source>
        <strain evidence="2">Wakin</strain>
        <tissue evidence="2">Muscle</tissue>
    </source>
</reference>
<gene>
    <name evidence="2" type="primary">LOC113061256</name>
</gene>
<dbReference type="Proteomes" id="UP000515129">
    <property type="component" value="Chromosome 43"/>
</dbReference>
<proteinExistence type="predicted"/>
<evidence type="ECO:0000313" key="1">
    <source>
        <dbReference type="Proteomes" id="UP000515129"/>
    </source>
</evidence>
<organism evidence="1 2">
    <name type="scientific">Carassius auratus</name>
    <name type="common">Goldfish</name>
    <dbReference type="NCBI Taxonomy" id="7957"/>
    <lineage>
        <taxon>Eukaryota</taxon>
        <taxon>Metazoa</taxon>
        <taxon>Chordata</taxon>
        <taxon>Craniata</taxon>
        <taxon>Vertebrata</taxon>
        <taxon>Euteleostomi</taxon>
        <taxon>Actinopterygii</taxon>
        <taxon>Neopterygii</taxon>
        <taxon>Teleostei</taxon>
        <taxon>Ostariophysi</taxon>
        <taxon>Cypriniformes</taxon>
        <taxon>Cyprinidae</taxon>
        <taxon>Cyprininae</taxon>
        <taxon>Carassius</taxon>
    </lineage>
</organism>